<dbReference type="STRING" id="1121939.L861_04885"/>
<reference evidence="2 3" key="1">
    <citation type="journal article" date="2013" name="Genome Announc.">
        <title>Draft genome sequence of the moderately halophilic gammaproteobacterium Halomonas anticariensis FP35.</title>
        <authorList>
            <person name="Tahrioui A."/>
            <person name="Quesada E."/>
            <person name="Llamas I."/>
        </authorList>
    </citation>
    <scope>NUCLEOTIDE SEQUENCE [LARGE SCALE GENOMIC DNA]</scope>
    <source>
        <strain evidence="3">DSM 16096 / CECT 5854 / LMG 22089 / FP35</strain>
    </source>
</reference>
<feature type="chain" id="PRO_5004498582" description="DUF1850 domain-containing protein" evidence="1">
    <location>
        <begin position="29"/>
        <end position="178"/>
    </location>
</feature>
<dbReference type="InterPro" id="IPR015001">
    <property type="entry name" value="DUF1850"/>
</dbReference>
<organism evidence="2 3">
    <name type="scientific">Litchfieldella anticariensis (strain DSM 16096 / CECT 5854 / CIP 108499 / LMG 22089 / FP35)</name>
    <name type="common">Halomonas anticariensis</name>
    <dbReference type="NCBI Taxonomy" id="1121939"/>
    <lineage>
        <taxon>Bacteria</taxon>
        <taxon>Pseudomonadati</taxon>
        <taxon>Pseudomonadota</taxon>
        <taxon>Gammaproteobacteria</taxon>
        <taxon>Oceanospirillales</taxon>
        <taxon>Halomonadaceae</taxon>
        <taxon>Litchfieldella</taxon>
    </lineage>
</organism>
<dbReference type="eggNOG" id="COG4729">
    <property type="taxonomic scope" value="Bacteria"/>
</dbReference>
<evidence type="ECO:0000313" key="3">
    <source>
        <dbReference type="Proteomes" id="UP000014463"/>
    </source>
</evidence>
<proteinExistence type="predicted"/>
<dbReference type="OrthoDB" id="7345320at2"/>
<dbReference type="Pfam" id="PF08905">
    <property type="entry name" value="DUF1850"/>
    <property type="match status" value="1"/>
</dbReference>
<dbReference type="PATRIC" id="fig|1121939.11.peg.2457"/>
<feature type="signal peptide" evidence="1">
    <location>
        <begin position="1"/>
        <end position="28"/>
    </location>
</feature>
<keyword evidence="3" id="KW-1185">Reference proteome</keyword>
<protein>
    <recommendedName>
        <fullName evidence="4">DUF1850 domain-containing protein</fullName>
    </recommendedName>
</protein>
<sequence length="178" mass="19464">MIWKRGRALLPALSLCLSLGDFGSHAFAEGTGGTSPSVAGNHAWLEVHDDDQRRIVSLPMSAGQSWCLVWNHSVEGFPVHDCYRNRAGHMVLERSHQPDYAAGLGPVLGRGEARSDGAGGYWIENIDEPVADNRYLLRVGSPKVNHRLVKGDILISLSELAAGERVQISLRVERESSQ</sequence>
<comment type="caution">
    <text evidence="2">The sequence shown here is derived from an EMBL/GenBank/DDBJ whole genome shotgun (WGS) entry which is preliminary data.</text>
</comment>
<name>S2L2Y2_LITA3</name>
<accession>S2L2Y2</accession>
<evidence type="ECO:0008006" key="4">
    <source>
        <dbReference type="Google" id="ProtNLM"/>
    </source>
</evidence>
<keyword evidence="1" id="KW-0732">Signal</keyword>
<gene>
    <name evidence="2" type="ORF">L861_04885</name>
</gene>
<dbReference type="AlphaFoldDB" id="S2L2Y2"/>
<dbReference type="Proteomes" id="UP000014463">
    <property type="component" value="Unassembled WGS sequence"/>
</dbReference>
<evidence type="ECO:0000256" key="1">
    <source>
        <dbReference type="SAM" id="SignalP"/>
    </source>
</evidence>
<evidence type="ECO:0000313" key="2">
    <source>
        <dbReference type="EMBL" id="EPC02094.1"/>
    </source>
</evidence>
<dbReference type="EMBL" id="ASTJ01000028">
    <property type="protein sequence ID" value="EPC02094.1"/>
    <property type="molecule type" value="Genomic_DNA"/>
</dbReference>